<feature type="transmembrane region" description="Helical" evidence="2">
    <location>
        <begin position="170"/>
        <end position="187"/>
    </location>
</feature>
<dbReference type="EMBL" id="CALNXK010000015">
    <property type="protein sequence ID" value="CAH3047133.1"/>
    <property type="molecule type" value="Genomic_DNA"/>
</dbReference>
<evidence type="ECO:0000256" key="2">
    <source>
        <dbReference type="SAM" id="Phobius"/>
    </source>
</evidence>
<feature type="transmembrane region" description="Helical" evidence="2">
    <location>
        <begin position="63"/>
        <end position="83"/>
    </location>
</feature>
<accession>A0ABN8NGN0</accession>
<proteinExistence type="inferred from homology"/>
<keyword evidence="2" id="KW-0812">Transmembrane</keyword>
<feature type="transmembrane region" description="Helical" evidence="2">
    <location>
        <begin position="326"/>
        <end position="348"/>
    </location>
</feature>
<feature type="transmembrane region" description="Helical" evidence="2">
    <location>
        <begin position="208"/>
        <end position="227"/>
    </location>
</feature>
<feature type="transmembrane region" description="Helical" evidence="2">
    <location>
        <begin position="296"/>
        <end position="314"/>
    </location>
</feature>
<dbReference type="PANTHER" id="PTHR47399">
    <property type="entry name" value="TRANSMEMBRANE PROTEIN 121B"/>
    <property type="match status" value="1"/>
</dbReference>
<feature type="transmembrane region" description="Helical" evidence="2">
    <location>
        <begin position="425"/>
        <end position="444"/>
    </location>
</feature>
<comment type="caution">
    <text evidence="3">The sequence shown here is derived from an EMBL/GenBank/DDBJ whole genome shotgun (WGS) entry which is preliminary data.</text>
</comment>
<dbReference type="InterPro" id="IPR026624">
    <property type="entry name" value="CECR6"/>
</dbReference>
<sequence>MASFLVCLGRFAFFIVMGIQFASLASYPATYESNDGYYTLVLLYLLPFGLWLFIMCKDDNLQWLFFVWLLYTIAFVIFIGIIFGGNDPLENKLNKEHFFGPNVLKMTLCLSPVLLLLLLSTGTDSPSYRELTWMLSLRIALDLFDAVEMLEVILDENELSHDIPRAFEKVIIGFVCFSFLLSTLQLLEIKLDYGDWKPRKCTSVSRKTLQILFVNGVFLVLRLIIYRKYGKDASIFIAKNFIIIILSLFEICSTRFLTEEMASLLVCGGRALFFALLVTQNFMLAAYPATYKDDSTWYAVAASQALSVTIWLALVLSSAAKLQRLFYIWGLYIVGLVISIAIVFGFVGDILDKKRFLGPNVLKTVLCITPLLLLLLLNTAKDGNKYKEVVSKLCFYMTVDLFDSVEMLDIVLDEKEHNYGIPKEFGAGMIALACISLLLSPWQMAENNLKEEKPRKCTAILRNIAEIVFDVVFLAIRLVIVFKYKKDESIFIAKNGIGIILASFEIHDLLNKG</sequence>
<organism evidence="3 4">
    <name type="scientific">Porites lobata</name>
    <dbReference type="NCBI Taxonomy" id="104759"/>
    <lineage>
        <taxon>Eukaryota</taxon>
        <taxon>Metazoa</taxon>
        <taxon>Cnidaria</taxon>
        <taxon>Anthozoa</taxon>
        <taxon>Hexacorallia</taxon>
        <taxon>Scleractinia</taxon>
        <taxon>Fungiina</taxon>
        <taxon>Poritidae</taxon>
        <taxon>Porites</taxon>
    </lineage>
</organism>
<dbReference type="PANTHER" id="PTHR47399:SF1">
    <property type="entry name" value="TRANSMEMBRANE PROTEIN 121B"/>
    <property type="match status" value="1"/>
</dbReference>
<reference evidence="3 4" key="1">
    <citation type="submission" date="2022-05" db="EMBL/GenBank/DDBJ databases">
        <authorList>
            <consortium name="Genoscope - CEA"/>
            <person name="William W."/>
        </authorList>
    </citation>
    <scope>NUCLEOTIDE SEQUENCE [LARGE SCALE GENOMIC DNA]</scope>
</reference>
<protein>
    <submittedName>
        <fullName evidence="3">Uncharacterized protein</fullName>
    </submittedName>
</protein>
<dbReference type="InterPro" id="IPR032776">
    <property type="entry name" value="CECR6/TMEM121"/>
</dbReference>
<evidence type="ECO:0000313" key="3">
    <source>
        <dbReference type="EMBL" id="CAH3047133.1"/>
    </source>
</evidence>
<keyword evidence="2" id="KW-0472">Membrane</keyword>
<feature type="transmembrane region" description="Helical" evidence="2">
    <location>
        <begin position="36"/>
        <end position="56"/>
    </location>
</feature>
<keyword evidence="2" id="KW-1133">Transmembrane helix</keyword>
<feature type="transmembrane region" description="Helical" evidence="2">
    <location>
        <begin position="264"/>
        <end position="284"/>
    </location>
</feature>
<keyword evidence="4" id="KW-1185">Reference proteome</keyword>
<feature type="transmembrane region" description="Helical" evidence="2">
    <location>
        <begin position="464"/>
        <end position="484"/>
    </location>
</feature>
<feature type="transmembrane region" description="Helical" evidence="2">
    <location>
        <begin position="103"/>
        <end position="119"/>
    </location>
</feature>
<name>A0ABN8NGN0_9CNID</name>
<evidence type="ECO:0000256" key="1">
    <source>
        <dbReference type="ARBA" id="ARBA00007711"/>
    </source>
</evidence>
<gene>
    <name evidence="3" type="ORF">PLOB_00010087</name>
</gene>
<dbReference type="Pfam" id="PF14997">
    <property type="entry name" value="CECR6_TMEM121"/>
    <property type="match status" value="2"/>
</dbReference>
<comment type="similarity">
    <text evidence="1">Belongs to the TMEM121 family.</text>
</comment>
<feature type="transmembrane region" description="Helical" evidence="2">
    <location>
        <begin position="360"/>
        <end position="377"/>
    </location>
</feature>
<evidence type="ECO:0000313" key="4">
    <source>
        <dbReference type="Proteomes" id="UP001159405"/>
    </source>
</evidence>
<dbReference type="Proteomes" id="UP001159405">
    <property type="component" value="Unassembled WGS sequence"/>
</dbReference>